<keyword evidence="1" id="KW-1133">Transmembrane helix</keyword>
<sequence length="184" mass="20877">MNTAWTLLGAAVTAVVTTVATGLLVMPRLDARKKRISEAHASRDTFGTQMLTVLSACTLLQQTPEDDPDWTPVLRERLKGERERWLQQLDDASRWMIDHVLTYAGSWPLRRHIDFAVAYASRARMVVLSEREEATKLALLVALTAPVQRQFFAFWWTRARYYMADQQAFAATVARLAPEEPIAS</sequence>
<reference evidence="2" key="1">
    <citation type="submission" date="2022-10" db="EMBL/GenBank/DDBJ databases">
        <title>The complete genomes of actinobacterial strains from the NBC collection.</title>
        <authorList>
            <person name="Joergensen T.S."/>
            <person name="Alvarez Arevalo M."/>
            <person name="Sterndorff E.B."/>
            <person name="Faurdal D."/>
            <person name="Vuksanovic O."/>
            <person name="Mourched A.-S."/>
            <person name="Charusanti P."/>
            <person name="Shaw S."/>
            <person name="Blin K."/>
            <person name="Weber T."/>
        </authorList>
    </citation>
    <scope>NUCLEOTIDE SEQUENCE</scope>
    <source>
        <strain evidence="2">NBC_00093</strain>
    </source>
</reference>
<feature type="transmembrane region" description="Helical" evidence="1">
    <location>
        <begin position="6"/>
        <end position="26"/>
    </location>
</feature>
<dbReference type="AlphaFoldDB" id="A0AAU2A791"/>
<proteinExistence type="predicted"/>
<keyword evidence="1" id="KW-0472">Membrane</keyword>
<evidence type="ECO:0000313" key="2">
    <source>
        <dbReference type="EMBL" id="WTT20464.1"/>
    </source>
</evidence>
<organism evidence="2">
    <name type="scientific">Streptomyces sp. NBC_00093</name>
    <dbReference type="NCBI Taxonomy" id="2975649"/>
    <lineage>
        <taxon>Bacteria</taxon>
        <taxon>Bacillati</taxon>
        <taxon>Actinomycetota</taxon>
        <taxon>Actinomycetes</taxon>
        <taxon>Kitasatosporales</taxon>
        <taxon>Streptomycetaceae</taxon>
        <taxon>Streptomyces</taxon>
    </lineage>
</organism>
<keyword evidence="1" id="KW-0812">Transmembrane</keyword>
<name>A0AAU2A791_9ACTN</name>
<evidence type="ECO:0000256" key="1">
    <source>
        <dbReference type="SAM" id="Phobius"/>
    </source>
</evidence>
<accession>A0AAU2A791</accession>
<gene>
    <name evidence="2" type="ORF">OHA22_35515</name>
</gene>
<dbReference type="EMBL" id="CP108222">
    <property type="protein sequence ID" value="WTT20464.1"/>
    <property type="molecule type" value="Genomic_DNA"/>
</dbReference>
<protein>
    <recommendedName>
        <fullName evidence="3">DUF4760 domain-containing protein</fullName>
    </recommendedName>
</protein>
<evidence type="ECO:0008006" key="3">
    <source>
        <dbReference type="Google" id="ProtNLM"/>
    </source>
</evidence>